<name>A0A0S3SKH4_PHAAN</name>
<keyword evidence="2" id="KW-1185">Reference proteome</keyword>
<dbReference type="EMBL" id="AP015040">
    <property type="protein sequence ID" value="BAT93330.1"/>
    <property type="molecule type" value="Genomic_DNA"/>
</dbReference>
<proteinExistence type="predicted"/>
<dbReference type="AlphaFoldDB" id="A0A0S3SKH4"/>
<organism evidence="1 2">
    <name type="scientific">Vigna angularis var. angularis</name>
    <dbReference type="NCBI Taxonomy" id="157739"/>
    <lineage>
        <taxon>Eukaryota</taxon>
        <taxon>Viridiplantae</taxon>
        <taxon>Streptophyta</taxon>
        <taxon>Embryophyta</taxon>
        <taxon>Tracheophyta</taxon>
        <taxon>Spermatophyta</taxon>
        <taxon>Magnoliopsida</taxon>
        <taxon>eudicotyledons</taxon>
        <taxon>Gunneridae</taxon>
        <taxon>Pentapetalae</taxon>
        <taxon>rosids</taxon>
        <taxon>fabids</taxon>
        <taxon>Fabales</taxon>
        <taxon>Fabaceae</taxon>
        <taxon>Papilionoideae</taxon>
        <taxon>50 kb inversion clade</taxon>
        <taxon>NPAAA clade</taxon>
        <taxon>indigoferoid/millettioid clade</taxon>
        <taxon>Phaseoleae</taxon>
        <taxon>Vigna</taxon>
    </lineage>
</organism>
<reference evidence="1 2" key="1">
    <citation type="journal article" date="2015" name="Sci. Rep.">
        <title>The power of single molecule real-time sequencing technology in the de novo assembly of a eukaryotic genome.</title>
        <authorList>
            <person name="Sakai H."/>
            <person name="Naito K."/>
            <person name="Ogiso-Tanaka E."/>
            <person name="Takahashi Y."/>
            <person name="Iseki K."/>
            <person name="Muto C."/>
            <person name="Satou K."/>
            <person name="Teruya K."/>
            <person name="Shiroma A."/>
            <person name="Shimoji M."/>
            <person name="Hirano T."/>
            <person name="Itoh T."/>
            <person name="Kaga A."/>
            <person name="Tomooka N."/>
        </authorList>
    </citation>
    <scope>NUCLEOTIDE SEQUENCE [LARGE SCALE GENOMIC DNA]</scope>
    <source>
        <strain evidence="2">cv. Shumari</strain>
    </source>
</reference>
<evidence type="ECO:0000313" key="2">
    <source>
        <dbReference type="Proteomes" id="UP000291084"/>
    </source>
</evidence>
<dbReference type="Proteomes" id="UP000291084">
    <property type="component" value="Chromosome 7"/>
</dbReference>
<evidence type="ECO:0000313" key="1">
    <source>
        <dbReference type="EMBL" id="BAT93330.1"/>
    </source>
</evidence>
<protein>
    <submittedName>
        <fullName evidence="1">Uncharacterized protein</fullName>
    </submittedName>
</protein>
<gene>
    <name evidence="1" type="primary">Vigan.07G227700</name>
    <name evidence="1" type="ORF">VIGAN_07227700</name>
</gene>
<accession>A0A0S3SKH4</accession>
<sequence>MHSTMALRRSYCKSFSFVFNPFVSSSRSSRSFFKLLLALFWSLQLLQYFGFWKRFWVCEMNSLYQLGYDTHSPNFHFYFKHQLNITFILKCKKNL</sequence>